<proteinExistence type="predicted"/>
<evidence type="ECO:0000313" key="1">
    <source>
        <dbReference type="EMBL" id="PIV71094.1"/>
    </source>
</evidence>
<protein>
    <submittedName>
        <fullName evidence="1">Uncharacterized protein</fullName>
    </submittedName>
</protein>
<sequence>MWKQEEDHYVTQLLYFLFLMVIEKDIKTLFWTTPSIKKLLNIVNTQIGGNGRLDSQTYTSKV</sequence>
<gene>
    <name evidence="1" type="ORF">COW57_01510</name>
</gene>
<dbReference type="EMBL" id="PFEV01000071">
    <property type="protein sequence ID" value="PIV71094.1"/>
    <property type="molecule type" value="Genomic_DNA"/>
</dbReference>
<comment type="caution">
    <text evidence="1">The sequence shown here is derived from an EMBL/GenBank/DDBJ whole genome shotgun (WGS) entry which is preliminary data.</text>
</comment>
<dbReference type="AlphaFoldDB" id="A0A2M7EKI3"/>
<reference evidence="2" key="1">
    <citation type="submission" date="2017-09" db="EMBL/GenBank/DDBJ databases">
        <title>Depth-based differentiation of microbial function through sediment-hosted aquifers and enrichment of novel symbionts in the deep terrestrial subsurface.</title>
        <authorList>
            <person name="Probst A.J."/>
            <person name="Ladd B."/>
            <person name="Jarett J.K."/>
            <person name="Geller-Mcgrath D.E."/>
            <person name="Sieber C.M.K."/>
            <person name="Emerson J.B."/>
            <person name="Anantharaman K."/>
            <person name="Thomas B.C."/>
            <person name="Malmstrom R."/>
            <person name="Stieglmeier M."/>
            <person name="Klingl A."/>
            <person name="Woyke T."/>
            <person name="Ryan C.M."/>
            <person name="Banfield J.F."/>
        </authorList>
    </citation>
    <scope>NUCLEOTIDE SEQUENCE [LARGE SCALE GENOMIC DNA]</scope>
</reference>
<accession>A0A2M7EKI3</accession>
<organism evidence="1 2">
    <name type="scientific">Candidatus Roizmanbacteria bacterium CG17_big_fil_post_rev_8_21_14_2_50_39_7</name>
    <dbReference type="NCBI Taxonomy" id="1974858"/>
    <lineage>
        <taxon>Bacteria</taxon>
        <taxon>Candidatus Roizmaniibacteriota</taxon>
    </lineage>
</organism>
<evidence type="ECO:0000313" key="2">
    <source>
        <dbReference type="Proteomes" id="UP000228762"/>
    </source>
</evidence>
<name>A0A2M7EKI3_9BACT</name>
<dbReference type="Proteomes" id="UP000228762">
    <property type="component" value="Unassembled WGS sequence"/>
</dbReference>